<dbReference type="AlphaFoldDB" id="M8DMA1"/>
<dbReference type="SUPFAM" id="SSF48452">
    <property type="entry name" value="TPR-like"/>
    <property type="match status" value="1"/>
</dbReference>
<evidence type="ECO:0000313" key="1">
    <source>
        <dbReference type="EMBL" id="EMT54763.1"/>
    </source>
</evidence>
<protein>
    <recommendedName>
        <fullName evidence="3">DNA-binding protein</fullName>
    </recommendedName>
</protein>
<dbReference type="STRING" id="1300222.I532_04125"/>
<name>M8DMA1_9BACL</name>
<dbReference type="EMBL" id="APBN01000001">
    <property type="protein sequence ID" value="EMT54763.1"/>
    <property type="molecule type" value="Genomic_DNA"/>
</dbReference>
<dbReference type="PATRIC" id="fig|1300222.3.peg.859"/>
<dbReference type="CDD" id="cd00093">
    <property type="entry name" value="HTH_XRE"/>
    <property type="match status" value="1"/>
</dbReference>
<dbReference type="GO" id="GO:0003677">
    <property type="term" value="F:DNA binding"/>
    <property type="evidence" value="ECO:0007669"/>
    <property type="project" value="InterPro"/>
</dbReference>
<dbReference type="SUPFAM" id="SSF47413">
    <property type="entry name" value="lambda repressor-like DNA-binding domains"/>
    <property type="match status" value="1"/>
</dbReference>
<organism evidence="1 2">
    <name type="scientific">Brevibacillus borstelensis AK1</name>
    <dbReference type="NCBI Taxonomy" id="1300222"/>
    <lineage>
        <taxon>Bacteria</taxon>
        <taxon>Bacillati</taxon>
        <taxon>Bacillota</taxon>
        <taxon>Bacilli</taxon>
        <taxon>Bacillales</taxon>
        <taxon>Paenibacillaceae</taxon>
        <taxon>Brevibacillus</taxon>
    </lineage>
</organism>
<gene>
    <name evidence="1" type="ORF">I532_04125</name>
</gene>
<reference evidence="1 2" key="1">
    <citation type="submission" date="2013-03" db="EMBL/GenBank/DDBJ databases">
        <title>Assembly of a new bacterial strain Brevibacillus borstelensis AK1.</title>
        <authorList>
            <person name="Rajan I."/>
            <person name="PoliReddy D."/>
            <person name="Sugumar T."/>
            <person name="Rathinam K."/>
            <person name="Alqarawi S."/>
            <person name="Khalil A.B."/>
            <person name="Sivakumar N."/>
        </authorList>
    </citation>
    <scope>NUCLEOTIDE SEQUENCE [LARGE SCALE GENOMIC DNA]</scope>
    <source>
        <strain evidence="1 2">AK1</strain>
    </source>
</reference>
<dbReference type="Gene3D" id="1.25.40.10">
    <property type="entry name" value="Tetratricopeptide repeat domain"/>
    <property type="match status" value="1"/>
</dbReference>
<dbReference type="InterPro" id="IPR011990">
    <property type="entry name" value="TPR-like_helical_dom_sf"/>
</dbReference>
<dbReference type="InterPro" id="IPR010982">
    <property type="entry name" value="Lambda_DNA-bd_dom_sf"/>
</dbReference>
<sequence>MSRKALGNFIRLKRLARGFRQEDVCFADPVRLNIGHYCEIERGKVVPKLQTLLDIAQVLCFEIQAVADKYLRVQTDLSELETLGLMWLEKGYLENVHKIAYRLFSLSKKKGARSAKAYVATGIFLILCCRIKEKRKGNVKLLAREMLRVMDRADIFKWLDKMYKISRESMYFEVLVEIYKATDRPKKLPKNELFSLLYQYCSALYYSGRYSDAQAVARSAYEYRSHVDKSCLRYLLIRWGNILMQQREYDDAIKRYEECIESGDPQEKDMYYFGCVSNIARAYWKKKNGDLAREYWHKILETTEPCDEARIHVLTDLCFAEITEENYAAAREYLAQSEDLINKVDGQAETAYRFKDEVALHLRNKGILSIQDKKYQEALNYLLHSALSLHGGKLEDELVTVAIPLVGIEPICSNQLTDEQRIVIRELKKRLA</sequence>
<dbReference type="RefSeq" id="WP_003386580.1">
    <property type="nucleotide sequence ID" value="NZ_APBN01000001.1"/>
</dbReference>
<proteinExistence type="predicted"/>
<dbReference type="Gene3D" id="1.10.260.40">
    <property type="entry name" value="lambda repressor-like DNA-binding domains"/>
    <property type="match status" value="1"/>
</dbReference>
<evidence type="ECO:0000313" key="2">
    <source>
        <dbReference type="Proteomes" id="UP000012081"/>
    </source>
</evidence>
<accession>M8DMA1</accession>
<evidence type="ECO:0008006" key="3">
    <source>
        <dbReference type="Google" id="ProtNLM"/>
    </source>
</evidence>
<dbReference type="Proteomes" id="UP000012081">
    <property type="component" value="Unassembled WGS sequence"/>
</dbReference>
<dbReference type="OrthoDB" id="9807628at2"/>
<comment type="caution">
    <text evidence="1">The sequence shown here is derived from an EMBL/GenBank/DDBJ whole genome shotgun (WGS) entry which is preliminary data.</text>
</comment>
<dbReference type="InterPro" id="IPR001387">
    <property type="entry name" value="Cro/C1-type_HTH"/>
</dbReference>
<keyword evidence="2" id="KW-1185">Reference proteome</keyword>